<comment type="caution">
    <text evidence="2">The sequence shown here is derived from an EMBL/GenBank/DDBJ whole genome shotgun (WGS) entry which is preliminary data.</text>
</comment>
<dbReference type="InterPro" id="IPR037401">
    <property type="entry name" value="SnoaL-like"/>
</dbReference>
<protein>
    <submittedName>
        <fullName evidence="2">Nuclear transport factor 2 family protein</fullName>
    </submittedName>
</protein>
<evidence type="ECO:0000313" key="2">
    <source>
        <dbReference type="EMBL" id="MDC3987880.1"/>
    </source>
</evidence>
<gene>
    <name evidence="2" type="ORF">KEG57_45870</name>
</gene>
<dbReference type="EMBL" id="JAGTJJ010000060">
    <property type="protein sequence ID" value="MDC3987880.1"/>
    <property type="molecule type" value="Genomic_DNA"/>
</dbReference>
<feature type="domain" description="SnoaL-like" evidence="1">
    <location>
        <begin position="18"/>
        <end position="121"/>
    </location>
</feature>
<dbReference type="Proteomes" id="UP001151081">
    <property type="component" value="Unassembled WGS sequence"/>
</dbReference>
<dbReference type="AlphaFoldDB" id="A0A9X3XEC4"/>
<proteinExistence type="predicted"/>
<reference evidence="2 3" key="1">
    <citation type="submission" date="2021-04" db="EMBL/GenBank/DDBJ databases">
        <title>Genome analysis of Polyangium sp.</title>
        <authorList>
            <person name="Li Y."/>
            <person name="Wang J."/>
        </authorList>
    </citation>
    <scope>NUCLEOTIDE SEQUENCE [LARGE SCALE GENOMIC DNA]</scope>
    <source>
        <strain evidence="2 3">SDU14</strain>
    </source>
</reference>
<evidence type="ECO:0000259" key="1">
    <source>
        <dbReference type="Pfam" id="PF12680"/>
    </source>
</evidence>
<sequence>MTSTGHRDAAQALDEHLALISQDIQRWIELFADDAVVEFPYAPPGLPARLEGKAAIDAYFRPTPQTFVGLTFSNLRRYVTTDPDVALAEVHGTAFIPTTGKRCEQDYIMVLRTKAGKIVHYREYWNVGLALESFGGTDEARKAVGTP</sequence>
<accession>A0A9X3XEC4</accession>
<keyword evidence="3" id="KW-1185">Reference proteome</keyword>
<dbReference type="Gene3D" id="3.10.450.50">
    <property type="match status" value="1"/>
</dbReference>
<dbReference type="Pfam" id="PF12680">
    <property type="entry name" value="SnoaL_2"/>
    <property type="match status" value="1"/>
</dbReference>
<name>A0A9X3XEC4_9BACT</name>
<dbReference type="SUPFAM" id="SSF54427">
    <property type="entry name" value="NTF2-like"/>
    <property type="match status" value="1"/>
</dbReference>
<organism evidence="2 3">
    <name type="scientific">Polyangium jinanense</name>
    <dbReference type="NCBI Taxonomy" id="2829994"/>
    <lineage>
        <taxon>Bacteria</taxon>
        <taxon>Pseudomonadati</taxon>
        <taxon>Myxococcota</taxon>
        <taxon>Polyangia</taxon>
        <taxon>Polyangiales</taxon>
        <taxon>Polyangiaceae</taxon>
        <taxon>Polyangium</taxon>
    </lineage>
</organism>
<dbReference type="InterPro" id="IPR032710">
    <property type="entry name" value="NTF2-like_dom_sf"/>
</dbReference>
<evidence type="ECO:0000313" key="3">
    <source>
        <dbReference type="Proteomes" id="UP001151081"/>
    </source>
</evidence>
<dbReference type="RefSeq" id="WP_272459694.1">
    <property type="nucleotide sequence ID" value="NZ_JAGTJJ010000060.1"/>
</dbReference>